<protein>
    <recommendedName>
        <fullName evidence="4">Large ribosomal subunit protein eL28</fullName>
    </recommendedName>
    <alternativeName>
        <fullName evidence="5">60S ribosomal protein L28</fullName>
    </alternativeName>
</protein>
<proteinExistence type="inferred from homology"/>
<evidence type="ECO:0000313" key="7">
    <source>
        <dbReference type="Proteomes" id="UP001652624"/>
    </source>
</evidence>
<name>A0ABM3Y7C3_ERIEU</name>
<dbReference type="Pfam" id="PF01778">
    <property type="entry name" value="Ribosomal_L28e"/>
    <property type="match status" value="1"/>
</dbReference>
<evidence type="ECO:0000256" key="2">
    <source>
        <dbReference type="ARBA" id="ARBA00022980"/>
    </source>
</evidence>
<dbReference type="InterPro" id="IPR002672">
    <property type="entry name" value="Ribosomal_eL28"/>
</dbReference>
<keyword evidence="3" id="KW-0687">Ribonucleoprotein</keyword>
<gene>
    <name evidence="8" type="primary">LOC103124000</name>
</gene>
<evidence type="ECO:0000259" key="6">
    <source>
        <dbReference type="Pfam" id="PF01778"/>
    </source>
</evidence>
<keyword evidence="2" id="KW-0689">Ribosomal protein</keyword>
<evidence type="ECO:0000256" key="5">
    <source>
        <dbReference type="ARBA" id="ARBA00035330"/>
    </source>
</evidence>
<evidence type="ECO:0000256" key="4">
    <source>
        <dbReference type="ARBA" id="ARBA00035223"/>
    </source>
</evidence>
<sequence length="130" mass="14862">MSAHLQWTVKRNCSCFLIKRNKQTYSMELNNLKGPNSFRYSVLIHCKTVGVEPAADGKGMVVIMKHRTHQWKPATSYVSTINTNPRATLSSIRHIICKNKYWPDLRMGAIRRASAILCSQKPVMVKRKST</sequence>
<reference evidence="8" key="1">
    <citation type="submission" date="2025-08" db="UniProtKB">
        <authorList>
            <consortium name="RefSeq"/>
        </authorList>
    </citation>
    <scope>IDENTIFICATION</scope>
</reference>
<keyword evidence="7" id="KW-1185">Reference proteome</keyword>
<dbReference type="RefSeq" id="XP_060056969.1">
    <property type="nucleotide sequence ID" value="XM_060200986.1"/>
</dbReference>
<evidence type="ECO:0000313" key="8">
    <source>
        <dbReference type="RefSeq" id="XP_060056969.1"/>
    </source>
</evidence>
<organism evidence="7 8">
    <name type="scientific">Erinaceus europaeus</name>
    <name type="common">Western European hedgehog</name>
    <dbReference type="NCBI Taxonomy" id="9365"/>
    <lineage>
        <taxon>Eukaryota</taxon>
        <taxon>Metazoa</taxon>
        <taxon>Chordata</taxon>
        <taxon>Craniata</taxon>
        <taxon>Vertebrata</taxon>
        <taxon>Euteleostomi</taxon>
        <taxon>Mammalia</taxon>
        <taxon>Eutheria</taxon>
        <taxon>Laurasiatheria</taxon>
        <taxon>Eulipotyphla</taxon>
        <taxon>Erinaceidae</taxon>
        <taxon>Erinaceinae</taxon>
        <taxon>Erinaceus</taxon>
    </lineage>
</organism>
<evidence type="ECO:0000256" key="1">
    <source>
        <dbReference type="ARBA" id="ARBA00007926"/>
    </source>
</evidence>
<dbReference type="Gene3D" id="3.30.390.110">
    <property type="match status" value="1"/>
</dbReference>
<comment type="similarity">
    <text evidence="1">Belongs to the eukaryotic ribosomal protein eL28 family.</text>
</comment>
<feature type="domain" description="Ribosomal eL28/Mak16" evidence="6">
    <location>
        <begin position="5"/>
        <end position="119"/>
    </location>
</feature>
<dbReference type="GeneID" id="103124000"/>
<accession>A0ABM3Y7C3</accession>
<dbReference type="InterPro" id="IPR029004">
    <property type="entry name" value="Ribosomal_eL28/Mak16"/>
</dbReference>
<dbReference type="PANTHER" id="PTHR10544">
    <property type="entry name" value="60S RIBOSOMAL PROTEIN L28"/>
    <property type="match status" value="1"/>
</dbReference>
<evidence type="ECO:0000256" key="3">
    <source>
        <dbReference type="ARBA" id="ARBA00023274"/>
    </source>
</evidence>
<dbReference type="Proteomes" id="UP001652624">
    <property type="component" value="Chromosome 11"/>
</dbReference>